<proteinExistence type="predicted"/>
<dbReference type="Proteomes" id="UP000054566">
    <property type="component" value="Unassembled WGS sequence"/>
</dbReference>
<evidence type="ECO:0000259" key="1">
    <source>
        <dbReference type="PROSITE" id="PS51194"/>
    </source>
</evidence>
<feature type="domain" description="Helicase C-terminal" evidence="1">
    <location>
        <begin position="1"/>
        <end position="101"/>
    </location>
</feature>
<organism evidence="2 3">
    <name type="scientific">Plasmodium falciparum RAJ116</name>
    <dbReference type="NCBI Taxonomy" id="580058"/>
    <lineage>
        <taxon>Eukaryota</taxon>
        <taxon>Sar</taxon>
        <taxon>Alveolata</taxon>
        <taxon>Apicomplexa</taxon>
        <taxon>Aconoidasida</taxon>
        <taxon>Haemosporida</taxon>
        <taxon>Plasmodiidae</taxon>
        <taxon>Plasmodium</taxon>
        <taxon>Plasmodium (Laverania)</taxon>
    </lineage>
</organism>
<reference evidence="3" key="2">
    <citation type="submission" date="2015-07" db="EMBL/GenBank/DDBJ databases">
        <title>The genome sequence of Plasmodium falciparum RAJ116.</title>
        <authorList>
            <consortium name="The Broad Institute Genome Sequencing Platform"/>
            <person name="Volkman S.K."/>
            <person name="Neafsey D.E."/>
            <person name="Dash A.P."/>
            <person name="Chitnis C.E."/>
            <person name="Hartl D.L."/>
            <person name="Young S.K."/>
            <person name="Kodira C.D."/>
            <person name="Zeng Q."/>
            <person name="Koehrsen M."/>
            <person name="Godfrey P."/>
            <person name="Alvarado L."/>
            <person name="Berlin A."/>
            <person name="Borenstein D."/>
            <person name="Chen Z."/>
            <person name="Engels R."/>
            <person name="Freedman E."/>
            <person name="Gellesch M."/>
            <person name="Goldberg J."/>
            <person name="Griggs A."/>
            <person name="Gujja S."/>
            <person name="Heiman D."/>
            <person name="Hepburn T."/>
            <person name="Howarth C."/>
            <person name="Jen D."/>
            <person name="Larson L."/>
            <person name="Lewis B."/>
            <person name="Mehta T."/>
            <person name="Park D."/>
            <person name="Pearson M."/>
            <person name="Roberts A."/>
            <person name="Saif S."/>
            <person name="Shea T."/>
            <person name="Shenoy N."/>
            <person name="Sisk P."/>
            <person name="Stolte C."/>
            <person name="Sykes S."/>
            <person name="Walk T."/>
            <person name="White J."/>
            <person name="Yandava C."/>
            <person name="Wirth D.F."/>
            <person name="Nusbaum C."/>
            <person name="Birren B."/>
        </authorList>
    </citation>
    <scope>NUCLEOTIDE SEQUENCE [LARGE SCALE GENOMIC DNA]</scope>
    <source>
        <strain evidence="3">RAJ116</strain>
    </source>
</reference>
<name>A0A0L0CXE8_PLAFA</name>
<dbReference type="InterPro" id="IPR001650">
    <property type="entry name" value="Helicase_C-like"/>
</dbReference>
<evidence type="ECO:0000313" key="3">
    <source>
        <dbReference type="Proteomes" id="UP000054566"/>
    </source>
</evidence>
<dbReference type="OrthoDB" id="196131at2759"/>
<dbReference type="Gene3D" id="3.40.50.300">
    <property type="entry name" value="P-loop containing nucleotide triphosphate hydrolases"/>
    <property type="match status" value="1"/>
</dbReference>
<dbReference type="PANTHER" id="PTHR47958">
    <property type="entry name" value="ATP-DEPENDENT RNA HELICASE DBP3"/>
    <property type="match status" value="1"/>
</dbReference>
<dbReference type="AlphaFoldDB" id="A0A0L0CXE8"/>
<protein>
    <recommendedName>
        <fullName evidence="1">Helicase C-terminal domain-containing protein</fullName>
    </recommendedName>
</protein>
<sequence>MSQIRRQSVFENFRKKSVQILIATSIAARGLDFPDLELVINYDLPSEFEQYMHRIGRTGRIGKGGMAINYFNSSNKNIIDKLIDHLRKYDQPVPNWLLHFRK</sequence>
<dbReference type="InterPro" id="IPR027417">
    <property type="entry name" value="P-loop_NTPase"/>
</dbReference>
<dbReference type="CDD" id="cd18787">
    <property type="entry name" value="SF2_C_DEAD"/>
    <property type="match status" value="1"/>
</dbReference>
<reference evidence="3" key="1">
    <citation type="submission" date="2015-07" db="EMBL/GenBank/DDBJ databases">
        <title>Annotation of Plasmodium falciparum RAJ116.</title>
        <authorList>
            <consortium name="The Broad Institute Genome Sequencing Platform"/>
            <person name="Volkman S.K."/>
            <person name="Neafsey D.E."/>
            <person name="Dash A.P."/>
            <person name="Chitnis C.E."/>
            <person name="Hartl D.L."/>
            <person name="Young S.K."/>
            <person name="Zeng Q."/>
            <person name="Koehrsen M."/>
            <person name="Alvarado L."/>
            <person name="Berlin A."/>
            <person name="Borenstein D."/>
            <person name="Chapman S.B."/>
            <person name="Chen Z."/>
            <person name="Engels R."/>
            <person name="Freedman E."/>
            <person name="Gellesch M."/>
            <person name="Goldberg J."/>
            <person name="Griggs A."/>
            <person name="Gujja S."/>
            <person name="Heilman E.R."/>
            <person name="Heiman D.I."/>
            <person name="Howarth C."/>
            <person name="Jen D."/>
            <person name="Larson L."/>
            <person name="Mehta T."/>
            <person name="Neiman D."/>
            <person name="Park D."/>
            <person name="Pearson M."/>
            <person name="Roberts A."/>
            <person name="Saif S."/>
            <person name="Shea T."/>
            <person name="Shenoy N."/>
            <person name="Sisk P."/>
            <person name="Stolte C."/>
            <person name="Sykes S."/>
            <person name="Walk T."/>
            <person name="White J."/>
            <person name="Yandava C."/>
            <person name="Haas B."/>
            <person name="Henn M.R."/>
            <person name="Nusbaum C."/>
            <person name="Birren B."/>
        </authorList>
    </citation>
    <scope>NUCLEOTIDE SEQUENCE [LARGE SCALE GENOMIC DNA]</scope>
    <source>
        <strain evidence="3">RAJ116</strain>
    </source>
</reference>
<accession>A0A0L0CXE8</accession>
<dbReference type="EMBL" id="GG664334">
    <property type="protein sequence ID" value="KNC36968.1"/>
    <property type="molecule type" value="Genomic_DNA"/>
</dbReference>
<dbReference type="SMART" id="SM00490">
    <property type="entry name" value="HELICc"/>
    <property type="match status" value="1"/>
</dbReference>
<dbReference type="SUPFAM" id="SSF52540">
    <property type="entry name" value="P-loop containing nucleoside triphosphate hydrolases"/>
    <property type="match status" value="1"/>
</dbReference>
<evidence type="ECO:0000313" key="2">
    <source>
        <dbReference type="EMBL" id="KNC36968.1"/>
    </source>
</evidence>
<dbReference type="PROSITE" id="PS51194">
    <property type="entry name" value="HELICASE_CTER"/>
    <property type="match status" value="1"/>
</dbReference>
<dbReference type="Pfam" id="PF00271">
    <property type="entry name" value="Helicase_C"/>
    <property type="match status" value="1"/>
</dbReference>
<gene>
    <name evidence="2" type="ORF">PFLG_00595</name>
</gene>